<proteinExistence type="inferred from homology"/>
<evidence type="ECO:0000256" key="1">
    <source>
        <dbReference type="ARBA" id="ARBA00010554"/>
    </source>
</evidence>
<dbReference type="Gene3D" id="3.30.70.120">
    <property type="match status" value="1"/>
</dbReference>
<gene>
    <name evidence="2" type="ORF">KHX13_02820</name>
</gene>
<dbReference type="Pfam" id="PF02641">
    <property type="entry name" value="DUF190"/>
    <property type="match status" value="1"/>
</dbReference>
<dbReference type="InterPro" id="IPR003793">
    <property type="entry name" value="UPF0166"/>
</dbReference>
<dbReference type="SUPFAM" id="SSF54913">
    <property type="entry name" value="GlnB-like"/>
    <property type="match status" value="1"/>
</dbReference>
<reference evidence="2" key="1">
    <citation type="submission" date="2021-02" db="EMBL/GenBank/DDBJ databases">
        <title>Infant gut strain persistence is associated with maternal origin, phylogeny, and functional potential including surface adhesion and iron acquisition.</title>
        <authorList>
            <person name="Lou Y.C."/>
        </authorList>
    </citation>
    <scope>NUCLEOTIDE SEQUENCE</scope>
    <source>
        <strain evidence="2">L3_106_000M1_dasL3_106_000M1_concoct_15</strain>
    </source>
</reference>
<dbReference type="PANTHER" id="PTHR35983:SF1">
    <property type="entry name" value="UPF0166 PROTEIN TM_0021"/>
    <property type="match status" value="1"/>
</dbReference>
<dbReference type="InterPro" id="IPR011322">
    <property type="entry name" value="N-reg_PII-like_a/b"/>
</dbReference>
<name>A0A943EJ59_9FIRM</name>
<dbReference type="AlphaFoldDB" id="A0A943EJ59"/>
<evidence type="ECO:0000313" key="2">
    <source>
        <dbReference type="EMBL" id="MBS5519255.1"/>
    </source>
</evidence>
<evidence type="ECO:0000313" key="3">
    <source>
        <dbReference type="Proteomes" id="UP000754226"/>
    </source>
</evidence>
<comment type="caution">
    <text evidence="2">The sequence shown here is derived from an EMBL/GenBank/DDBJ whole genome shotgun (WGS) entry which is preliminary data.</text>
</comment>
<dbReference type="PANTHER" id="PTHR35983">
    <property type="entry name" value="UPF0166 PROTEIN TM_0021"/>
    <property type="match status" value="1"/>
</dbReference>
<sequence length="132" mass="15076">MATEFLELKKLTIFVGEDFFCGDRPFYKVMLEKAANLKLAGCTVFRGLQGYGSRVRGRERRLLISVSEAINLPVIITIIDTEEQIERVLPFLEKNLTHGVATLDDVKMLATDFVKEHFKKPVEERCNPSLQE</sequence>
<organism evidence="2 3">
    <name type="scientific">Acidaminococcus intestini</name>
    <dbReference type="NCBI Taxonomy" id="187327"/>
    <lineage>
        <taxon>Bacteria</taxon>
        <taxon>Bacillati</taxon>
        <taxon>Bacillota</taxon>
        <taxon>Negativicutes</taxon>
        <taxon>Acidaminococcales</taxon>
        <taxon>Acidaminococcaceae</taxon>
        <taxon>Acidaminococcus</taxon>
    </lineage>
</organism>
<protein>
    <submittedName>
        <fullName evidence="2">DUF190 domain-containing protein</fullName>
    </submittedName>
</protein>
<dbReference type="InterPro" id="IPR015867">
    <property type="entry name" value="N-reg_PII/ATP_PRibTrfase_C"/>
</dbReference>
<dbReference type="Proteomes" id="UP000754226">
    <property type="component" value="Unassembled WGS sequence"/>
</dbReference>
<dbReference type="EMBL" id="JAGZCZ010000003">
    <property type="protein sequence ID" value="MBS5519255.1"/>
    <property type="molecule type" value="Genomic_DNA"/>
</dbReference>
<accession>A0A943EJ59</accession>
<comment type="similarity">
    <text evidence="1">Belongs to the UPF0166 family.</text>
</comment>